<dbReference type="AlphaFoldDB" id="A0A9W9NJV6"/>
<evidence type="ECO:0000313" key="3">
    <source>
        <dbReference type="Proteomes" id="UP001150941"/>
    </source>
</evidence>
<name>A0A9W9NJV6_9EURO</name>
<protein>
    <submittedName>
        <fullName evidence="2">Uncharacterized protein</fullName>
    </submittedName>
</protein>
<proteinExistence type="predicted"/>
<gene>
    <name evidence="2" type="ORF">N7468_009218</name>
</gene>
<feature type="compositionally biased region" description="Polar residues" evidence="1">
    <location>
        <begin position="81"/>
        <end position="93"/>
    </location>
</feature>
<feature type="region of interest" description="Disordered" evidence="1">
    <location>
        <begin position="35"/>
        <end position="93"/>
    </location>
</feature>
<dbReference type="GeneID" id="83205817"/>
<evidence type="ECO:0000313" key="2">
    <source>
        <dbReference type="EMBL" id="KAJ5220014.1"/>
    </source>
</evidence>
<comment type="caution">
    <text evidence="2">The sequence shown here is derived from an EMBL/GenBank/DDBJ whole genome shotgun (WGS) entry which is preliminary data.</text>
</comment>
<organism evidence="2 3">
    <name type="scientific">Penicillium chermesinum</name>
    <dbReference type="NCBI Taxonomy" id="63820"/>
    <lineage>
        <taxon>Eukaryota</taxon>
        <taxon>Fungi</taxon>
        <taxon>Dikarya</taxon>
        <taxon>Ascomycota</taxon>
        <taxon>Pezizomycotina</taxon>
        <taxon>Eurotiomycetes</taxon>
        <taxon>Eurotiomycetidae</taxon>
        <taxon>Eurotiales</taxon>
        <taxon>Aspergillaceae</taxon>
        <taxon>Penicillium</taxon>
    </lineage>
</organism>
<dbReference type="OrthoDB" id="2365600at2759"/>
<evidence type="ECO:0000256" key="1">
    <source>
        <dbReference type="SAM" id="MobiDB-lite"/>
    </source>
</evidence>
<accession>A0A9W9NJV6</accession>
<dbReference type="Proteomes" id="UP001150941">
    <property type="component" value="Unassembled WGS sequence"/>
</dbReference>
<dbReference type="EMBL" id="JAPQKS010000007">
    <property type="protein sequence ID" value="KAJ5220014.1"/>
    <property type="molecule type" value="Genomic_DNA"/>
</dbReference>
<reference evidence="2" key="1">
    <citation type="submission" date="2022-11" db="EMBL/GenBank/DDBJ databases">
        <authorList>
            <person name="Petersen C."/>
        </authorList>
    </citation>
    <scope>NUCLEOTIDE SEQUENCE</scope>
    <source>
        <strain evidence="2">IBT 19713</strain>
    </source>
</reference>
<dbReference type="RefSeq" id="XP_058326844.1">
    <property type="nucleotide sequence ID" value="XM_058478514.1"/>
</dbReference>
<keyword evidence="3" id="KW-1185">Reference proteome</keyword>
<reference evidence="2" key="2">
    <citation type="journal article" date="2023" name="IMA Fungus">
        <title>Comparative genomic study of the Penicillium genus elucidates a diverse pangenome and 15 lateral gene transfer events.</title>
        <authorList>
            <person name="Petersen C."/>
            <person name="Sorensen T."/>
            <person name="Nielsen M.R."/>
            <person name="Sondergaard T.E."/>
            <person name="Sorensen J.L."/>
            <person name="Fitzpatrick D.A."/>
            <person name="Frisvad J.C."/>
            <person name="Nielsen K.L."/>
        </authorList>
    </citation>
    <scope>NUCLEOTIDE SEQUENCE</scope>
    <source>
        <strain evidence="2">IBT 19713</strain>
    </source>
</reference>
<sequence>MPHGSLAGCNHLSICYVPSHYASIAGYTRPDISERLSATKPKQSSRKVKPNLSERHNEKVFPAPLVLPGDDLAEDPEYPAQSFQTGSMKRNAT</sequence>